<keyword evidence="2" id="KW-1185">Reference proteome</keyword>
<evidence type="ECO:0000313" key="2">
    <source>
        <dbReference type="Proteomes" id="UP000724874"/>
    </source>
</evidence>
<proteinExistence type="predicted"/>
<comment type="caution">
    <text evidence="1">The sequence shown here is derived from an EMBL/GenBank/DDBJ whole genome shotgun (WGS) entry which is preliminary data.</text>
</comment>
<organism evidence="1 2">
    <name type="scientific">Gymnopilus junonius</name>
    <name type="common">Spectacular rustgill mushroom</name>
    <name type="synonym">Gymnopilus spectabilis subsp. junonius</name>
    <dbReference type="NCBI Taxonomy" id="109634"/>
    <lineage>
        <taxon>Eukaryota</taxon>
        <taxon>Fungi</taxon>
        <taxon>Dikarya</taxon>
        <taxon>Basidiomycota</taxon>
        <taxon>Agaricomycotina</taxon>
        <taxon>Agaricomycetes</taxon>
        <taxon>Agaricomycetidae</taxon>
        <taxon>Agaricales</taxon>
        <taxon>Agaricineae</taxon>
        <taxon>Hymenogastraceae</taxon>
        <taxon>Gymnopilus</taxon>
    </lineage>
</organism>
<sequence>MPYNIPVELTDYIIDKLAQLSLGERERRHALSAATLTSNSVELPAGSVPESRMAKRISTLYKLINSDRKSQSSGIASYVDSAVTQCQQSLKMLYHHHRGKSSTLLLVIPLQRQPRLPYAEFKRSTSVVITRSSVYFGGGNTTLTPRTLEFFIISILSGVTKMFLGSHQMDMLPRTGNWWIGKRESNDKWVRDFFNPQVHGHGDSPTSHIPRYTSDSEDLDPKRLPARSGFLLEAAAYSLVQKEIVAETLKDIAWYDYDKLDFCEPPAWAWLVVSDRIRNVNAFQHSRVSEKSNAFNWSTDL</sequence>
<protein>
    <submittedName>
        <fullName evidence="1">Uncharacterized protein</fullName>
    </submittedName>
</protein>
<evidence type="ECO:0000313" key="1">
    <source>
        <dbReference type="EMBL" id="KAF8909244.1"/>
    </source>
</evidence>
<dbReference type="AlphaFoldDB" id="A0A9P5NXZ7"/>
<name>A0A9P5NXZ7_GYMJU</name>
<reference evidence="1" key="1">
    <citation type="submission" date="2020-11" db="EMBL/GenBank/DDBJ databases">
        <authorList>
            <consortium name="DOE Joint Genome Institute"/>
            <person name="Ahrendt S."/>
            <person name="Riley R."/>
            <person name="Andreopoulos W."/>
            <person name="LaButti K."/>
            <person name="Pangilinan J."/>
            <person name="Ruiz-duenas F.J."/>
            <person name="Barrasa J.M."/>
            <person name="Sanchez-Garcia M."/>
            <person name="Camarero S."/>
            <person name="Miyauchi S."/>
            <person name="Serrano A."/>
            <person name="Linde D."/>
            <person name="Babiker R."/>
            <person name="Drula E."/>
            <person name="Ayuso-Fernandez I."/>
            <person name="Pacheco R."/>
            <person name="Padilla G."/>
            <person name="Ferreira P."/>
            <person name="Barriuso J."/>
            <person name="Kellner H."/>
            <person name="Castanera R."/>
            <person name="Alfaro M."/>
            <person name="Ramirez L."/>
            <person name="Pisabarro A.G."/>
            <person name="Kuo A."/>
            <person name="Tritt A."/>
            <person name="Lipzen A."/>
            <person name="He G."/>
            <person name="Yan M."/>
            <person name="Ng V."/>
            <person name="Cullen D."/>
            <person name="Martin F."/>
            <person name="Rosso M.-N."/>
            <person name="Henrissat B."/>
            <person name="Hibbett D."/>
            <person name="Martinez A.T."/>
            <person name="Grigoriev I.V."/>
        </authorList>
    </citation>
    <scope>NUCLEOTIDE SEQUENCE</scope>
    <source>
        <strain evidence="1">AH 44721</strain>
    </source>
</reference>
<dbReference type="EMBL" id="JADNYJ010000009">
    <property type="protein sequence ID" value="KAF8909244.1"/>
    <property type="molecule type" value="Genomic_DNA"/>
</dbReference>
<dbReference type="Proteomes" id="UP000724874">
    <property type="component" value="Unassembled WGS sequence"/>
</dbReference>
<gene>
    <name evidence="1" type="ORF">CPB84DRAFT_1743842</name>
</gene>
<accession>A0A9P5NXZ7</accession>